<gene>
    <name evidence="2" type="ORF">CYMTET_15071</name>
</gene>
<name>A0AAE0L9D2_9CHLO</name>
<feature type="region of interest" description="Disordered" evidence="1">
    <location>
        <begin position="84"/>
        <end position="112"/>
    </location>
</feature>
<proteinExistence type="predicted"/>
<reference evidence="2 3" key="1">
    <citation type="journal article" date="2015" name="Genome Biol. Evol.">
        <title>Comparative Genomics of a Bacterivorous Green Alga Reveals Evolutionary Causalities and Consequences of Phago-Mixotrophic Mode of Nutrition.</title>
        <authorList>
            <person name="Burns J.A."/>
            <person name="Paasch A."/>
            <person name="Narechania A."/>
            <person name="Kim E."/>
        </authorList>
    </citation>
    <scope>NUCLEOTIDE SEQUENCE [LARGE SCALE GENOMIC DNA]</scope>
    <source>
        <strain evidence="2 3">PLY_AMNH</strain>
    </source>
</reference>
<evidence type="ECO:0000313" key="3">
    <source>
        <dbReference type="Proteomes" id="UP001190700"/>
    </source>
</evidence>
<evidence type="ECO:0000256" key="1">
    <source>
        <dbReference type="SAM" id="MobiDB-lite"/>
    </source>
</evidence>
<dbReference type="AlphaFoldDB" id="A0AAE0L9D2"/>
<organism evidence="2 3">
    <name type="scientific">Cymbomonas tetramitiformis</name>
    <dbReference type="NCBI Taxonomy" id="36881"/>
    <lineage>
        <taxon>Eukaryota</taxon>
        <taxon>Viridiplantae</taxon>
        <taxon>Chlorophyta</taxon>
        <taxon>Pyramimonadophyceae</taxon>
        <taxon>Pyramimonadales</taxon>
        <taxon>Pyramimonadaceae</taxon>
        <taxon>Cymbomonas</taxon>
    </lineage>
</organism>
<keyword evidence="3" id="KW-1185">Reference proteome</keyword>
<protein>
    <submittedName>
        <fullName evidence="2">Uncharacterized protein</fullName>
    </submittedName>
</protein>
<accession>A0AAE0L9D2</accession>
<sequence>MAGPRSWRGYGRTSPCSATPGRRLTEQQLESLRAIVQTAYAFQVELREAMWTGTLDESCACSFARLFRNTTMYQEFVYNREQSLNANSEPAPSPPCSLPAANLLEPSPAERA</sequence>
<evidence type="ECO:0000313" key="2">
    <source>
        <dbReference type="EMBL" id="KAK3276888.1"/>
    </source>
</evidence>
<comment type="caution">
    <text evidence="2">The sequence shown here is derived from an EMBL/GenBank/DDBJ whole genome shotgun (WGS) entry which is preliminary data.</text>
</comment>
<dbReference type="Proteomes" id="UP001190700">
    <property type="component" value="Unassembled WGS sequence"/>
</dbReference>
<feature type="region of interest" description="Disordered" evidence="1">
    <location>
        <begin position="1"/>
        <end position="22"/>
    </location>
</feature>
<dbReference type="EMBL" id="LGRX02006331">
    <property type="protein sequence ID" value="KAK3276888.1"/>
    <property type="molecule type" value="Genomic_DNA"/>
</dbReference>